<organism evidence="2 3">
    <name type="scientific">Adineta ricciae</name>
    <name type="common">Rotifer</name>
    <dbReference type="NCBI Taxonomy" id="249248"/>
    <lineage>
        <taxon>Eukaryota</taxon>
        <taxon>Metazoa</taxon>
        <taxon>Spiralia</taxon>
        <taxon>Gnathifera</taxon>
        <taxon>Rotifera</taxon>
        <taxon>Eurotatoria</taxon>
        <taxon>Bdelloidea</taxon>
        <taxon>Adinetida</taxon>
        <taxon>Adinetidae</taxon>
        <taxon>Adineta</taxon>
    </lineage>
</organism>
<feature type="compositionally biased region" description="Polar residues" evidence="1">
    <location>
        <begin position="284"/>
        <end position="294"/>
    </location>
</feature>
<reference evidence="2" key="1">
    <citation type="submission" date="2021-02" db="EMBL/GenBank/DDBJ databases">
        <authorList>
            <person name="Nowell W R."/>
        </authorList>
    </citation>
    <scope>NUCLEOTIDE SEQUENCE</scope>
</reference>
<dbReference type="AlphaFoldDB" id="A0A815D7D3"/>
<protein>
    <submittedName>
        <fullName evidence="2">Uncharacterized protein</fullName>
    </submittedName>
</protein>
<feature type="compositionally biased region" description="Polar residues" evidence="1">
    <location>
        <begin position="365"/>
        <end position="400"/>
    </location>
</feature>
<dbReference type="InterPro" id="IPR036034">
    <property type="entry name" value="PDZ_sf"/>
</dbReference>
<comment type="caution">
    <text evidence="2">The sequence shown here is derived from an EMBL/GenBank/DDBJ whole genome shotgun (WGS) entry which is preliminary data.</text>
</comment>
<feature type="region of interest" description="Disordered" evidence="1">
    <location>
        <begin position="193"/>
        <end position="262"/>
    </location>
</feature>
<accession>A0A815D7D3</accession>
<dbReference type="SUPFAM" id="SSF50156">
    <property type="entry name" value="PDZ domain-like"/>
    <property type="match status" value="1"/>
</dbReference>
<evidence type="ECO:0000313" key="3">
    <source>
        <dbReference type="Proteomes" id="UP000663828"/>
    </source>
</evidence>
<gene>
    <name evidence="2" type="ORF">XAT740_LOCUS28654</name>
</gene>
<feature type="region of interest" description="Disordered" evidence="1">
    <location>
        <begin position="558"/>
        <end position="584"/>
    </location>
</feature>
<evidence type="ECO:0000256" key="1">
    <source>
        <dbReference type="SAM" id="MobiDB-lite"/>
    </source>
</evidence>
<sequence>MTDKNKFADIQRLNSTIMAKCEWTSSLIGMRKTGEEIHHRRTKTHRKANEFLQELFDQRSDGSSFDDNGVTDRYHRFLRTKSNLADDGYVLDEFDRRLRALNNNRLSRNFKSTDEGLNAIRTQVKHSIREEDFDDHVKSRRWTLSKSTLDNNALSSMPSHTSQMNARSNVADRQSSSDESTTMIFDPLSTVAKIVHQSKPRPIDSIEKTTERHMSSSQRSAAQLDVQQDAGQQMDDSTVLSSRRSLIKHPQKSNLQRLDSSEDAEDFTSSVLHSTIAPGHVHQDTNQMRASSLHPSKFPGETDRNKTTLQHEDNAEETSTSSSNRRTSIIVQKSGIHHDGDSEHTEQSTIKISARSNDESDEHMQTSSVLSGNPSHNSQTHQLNVNQSVKEPSTSTTTLKRSIRKPSNIRKVNDTEHVQKSPKKVLPKPQVTQLETDHDNSQTAHASSSAQPVTKTLYKPVARRTDGSEMISTTAVNPLQNARSADSLFNRRFFPRSLLLNEPAIQNSTRQTHSPSPPMKQYDNTQLYNLLDRIENQCTPIDFTLMLDRLPLSFGQAAERDHDGSAGNDNHNTYDSDDDDGISMSGDNIATLPDLFDESSSSSSSQDYYTTFVVNIDNPRNISLYKMTVSSVQLSPSRTVPYSILIGRRPLLERSKETNFKRFRSRQHRHTYQVIAIESFMNTDCIQTNDIILKINEQSIWNFNIDSVKNTLRQSNTCSLTIARLCQPFI</sequence>
<feature type="region of interest" description="Disordered" evidence="1">
    <location>
        <begin position="149"/>
        <end position="180"/>
    </location>
</feature>
<keyword evidence="3" id="KW-1185">Reference proteome</keyword>
<feature type="compositionally biased region" description="Basic and acidic residues" evidence="1">
    <location>
        <begin position="300"/>
        <end position="313"/>
    </location>
</feature>
<evidence type="ECO:0000313" key="2">
    <source>
        <dbReference type="EMBL" id="CAF1296986.1"/>
    </source>
</evidence>
<feature type="compositionally biased region" description="Basic and acidic residues" evidence="1">
    <location>
        <begin position="336"/>
        <end position="346"/>
    </location>
</feature>
<feature type="compositionally biased region" description="Basic and acidic residues" evidence="1">
    <location>
        <begin position="201"/>
        <end position="214"/>
    </location>
</feature>
<feature type="compositionally biased region" description="Polar residues" evidence="1">
    <location>
        <begin position="215"/>
        <end position="244"/>
    </location>
</feature>
<feature type="compositionally biased region" description="Polar residues" evidence="1">
    <location>
        <begin position="441"/>
        <end position="454"/>
    </location>
</feature>
<name>A0A815D7D3_ADIRI</name>
<dbReference type="Proteomes" id="UP000663828">
    <property type="component" value="Unassembled WGS sequence"/>
</dbReference>
<feature type="region of interest" description="Disordered" evidence="1">
    <location>
        <begin position="278"/>
        <end position="455"/>
    </location>
</feature>
<feature type="compositionally biased region" description="Low complexity" evidence="1">
    <location>
        <begin position="318"/>
        <end position="328"/>
    </location>
</feature>
<proteinExistence type="predicted"/>
<dbReference type="EMBL" id="CAJNOR010002457">
    <property type="protein sequence ID" value="CAF1296986.1"/>
    <property type="molecule type" value="Genomic_DNA"/>
</dbReference>